<dbReference type="GO" id="GO:0008797">
    <property type="term" value="F:aspartate ammonia-lyase activity"/>
    <property type="evidence" value="ECO:0007669"/>
    <property type="project" value="TreeGrafter"/>
</dbReference>
<gene>
    <name evidence="5" type="ORF">SAMN05446037_100443</name>
</gene>
<dbReference type="GO" id="GO:0005829">
    <property type="term" value="C:cytosol"/>
    <property type="evidence" value="ECO:0007669"/>
    <property type="project" value="TreeGrafter"/>
</dbReference>
<proteinExistence type="predicted"/>
<dbReference type="InterPro" id="IPR022761">
    <property type="entry name" value="Fumarate_lyase_N"/>
</dbReference>
<name>A0A239BNB1_9FIRM</name>
<evidence type="ECO:0000313" key="5">
    <source>
        <dbReference type="EMBL" id="SNS09627.1"/>
    </source>
</evidence>
<dbReference type="PRINTS" id="PR00149">
    <property type="entry name" value="FUMRATELYASE"/>
</dbReference>
<dbReference type="OrthoDB" id="9802809at2"/>
<feature type="domain" description="Fumarase C C-terminal" evidence="4">
    <location>
        <begin position="412"/>
        <end position="464"/>
    </location>
</feature>
<dbReference type="InterPro" id="IPR008948">
    <property type="entry name" value="L-Aspartase-like"/>
</dbReference>
<dbReference type="SUPFAM" id="SSF48557">
    <property type="entry name" value="L-aspartase-like"/>
    <property type="match status" value="1"/>
</dbReference>
<dbReference type="InterPro" id="IPR020557">
    <property type="entry name" value="Fumarate_lyase_CS"/>
</dbReference>
<accession>A0A239BNB1</accession>
<keyword evidence="6" id="KW-1185">Reference proteome</keyword>
<dbReference type="Proteomes" id="UP000198304">
    <property type="component" value="Unassembled WGS sequence"/>
</dbReference>
<feature type="domain" description="Fumarate lyase N-terminal" evidence="3">
    <location>
        <begin position="17"/>
        <end position="345"/>
    </location>
</feature>
<dbReference type="GO" id="GO:0006531">
    <property type="term" value="P:aspartate metabolic process"/>
    <property type="evidence" value="ECO:0007669"/>
    <property type="project" value="TreeGrafter"/>
</dbReference>
<dbReference type="GO" id="GO:0006099">
    <property type="term" value="P:tricarboxylic acid cycle"/>
    <property type="evidence" value="ECO:0007669"/>
    <property type="project" value="InterPro"/>
</dbReference>
<dbReference type="GO" id="GO:0008652">
    <property type="term" value="P:amino acid biosynthetic process"/>
    <property type="evidence" value="ECO:0007669"/>
    <property type="project" value="UniProtKB-KW"/>
</dbReference>
<keyword evidence="1" id="KW-0028">Amino-acid biosynthesis</keyword>
<dbReference type="Gene3D" id="1.20.200.10">
    <property type="entry name" value="Fumarase/aspartase (Central domain)"/>
    <property type="match status" value="1"/>
</dbReference>
<dbReference type="NCBIfam" id="NF008909">
    <property type="entry name" value="PRK12273.1"/>
    <property type="match status" value="1"/>
</dbReference>
<evidence type="ECO:0000256" key="2">
    <source>
        <dbReference type="ARBA" id="ARBA00023239"/>
    </source>
</evidence>
<keyword evidence="2 5" id="KW-0456">Lyase</keyword>
<reference evidence="5 6" key="1">
    <citation type="submission" date="2017-06" db="EMBL/GenBank/DDBJ databases">
        <authorList>
            <person name="Kim H.J."/>
            <person name="Triplett B.A."/>
        </authorList>
    </citation>
    <scope>NUCLEOTIDE SEQUENCE [LARGE SCALE GENOMIC DNA]</scope>
    <source>
        <strain evidence="5 6">SCA</strain>
    </source>
</reference>
<dbReference type="InterPro" id="IPR024083">
    <property type="entry name" value="Fumarase/histidase_N"/>
</dbReference>
<dbReference type="FunFam" id="1.20.200.10:FF:000001">
    <property type="entry name" value="Fumarate hydratase, mitochondrial"/>
    <property type="match status" value="1"/>
</dbReference>
<dbReference type="PANTHER" id="PTHR42696">
    <property type="entry name" value="ASPARTATE AMMONIA-LYASE"/>
    <property type="match status" value="1"/>
</dbReference>
<dbReference type="EMBL" id="FZOJ01000004">
    <property type="protein sequence ID" value="SNS09627.1"/>
    <property type="molecule type" value="Genomic_DNA"/>
</dbReference>
<dbReference type="InterPro" id="IPR018951">
    <property type="entry name" value="Fumarase_C_C"/>
</dbReference>
<sequence length="471" mass="51901">MYSNHEESYRIEKDFLGEISMPKDAYYGIHTQRAAENFSISNKSTNLHLIHAIVVVKKAAAMTHLKLGNLSPTIANAIIATCNEILQGALSDQFILDPLQGGAGTSTHMNVNEVITNRALELLGHDKGNYQIIHPLHHVNLSQSTNDVYPTALRIAAIRLLRPLSEACAELQNSLQLKENRYEHTIKLARTQLMDALPMMVGQSFGAYAQAIARDRWRLYKVEERLRQINIGGTAIGTGMNASLKYIYTITDILQDITELGLARSEFPMDITQNMDVFVEVSGLLKSAATNLFKVASDLRLLNSGPKGGIGEITLPSVQVGSSIMSGKVNPVMAEMVCQMAMKVMSNDYAVTLASMNGQLELNAFTPLITDALLESLEIMTKAIVLFKEKCIDNIVVNEEVCKKHLSESCAIATALVHHIGHDYASELVKKAQEESKDIVTVLKEEKILSEEDIEKILDPYEITKPGIPGI</sequence>
<dbReference type="CDD" id="cd01357">
    <property type="entry name" value="Aspartase"/>
    <property type="match status" value="1"/>
</dbReference>
<evidence type="ECO:0000256" key="1">
    <source>
        <dbReference type="ARBA" id="ARBA00022605"/>
    </source>
</evidence>
<evidence type="ECO:0000313" key="6">
    <source>
        <dbReference type="Proteomes" id="UP000198304"/>
    </source>
</evidence>
<dbReference type="Pfam" id="PF00206">
    <property type="entry name" value="Lyase_1"/>
    <property type="match status" value="1"/>
</dbReference>
<dbReference type="Gene3D" id="1.10.275.10">
    <property type="entry name" value="Fumarase/aspartase (N-terminal domain)"/>
    <property type="match status" value="1"/>
</dbReference>
<dbReference type="Gene3D" id="1.10.40.30">
    <property type="entry name" value="Fumarase/aspartase (C-terminal domain)"/>
    <property type="match status" value="1"/>
</dbReference>
<dbReference type="FunFam" id="1.10.275.10:FF:000001">
    <property type="entry name" value="Fumarate hydratase, mitochondrial"/>
    <property type="match status" value="1"/>
</dbReference>
<protein>
    <submittedName>
        <fullName evidence="5">Aspartate ammonia-lyase</fullName>
    </submittedName>
</protein>
<evidence type="ECO:0000259" key="3">
    <source>
        <dbReference type="Pfam" id="PF00206"/>
    </source>
</evidence>
<dbReference type="InterPro" id="IPR051546">
    <property type="entry name" value="Aspartate_Ammonia-Lyase"/>
</dbReference>
<dbReference type="PROSITE" id="PS00163">
    <property type="entry name" value="FUMARATE_LYASES"/>
    <property type="match status" value="1"/>
</dbReference>
<dbReference type="RefSeq" id="WP_089282044.1">
    <property type="nucleotide sequence ID" value="NZ_FZOJ01000004.1"/>
</dbReference>
<organism evidence="5 6">
    <name type="scientific">Anaerovirgula multivorans</name>
    <dbReference type="NCBI Taxonomy" id="312168"/>
    <lineage>
        <taxon>Bacteria</taxon>
        <taxon>Bacillati</taxon>
        <taxon>Bacillota</taxon>
        <taxon>Clostridia</taxon>
        <taxon>Peptostreptococcales</taxon>
        <taxon>Natronincolaceae</taxon>
        <taxon>Anaerovirgula</taxon>
    </lineage>
</organism>
<evidence type="ECO:0000259" key="4">
    <source>
        <dbReference type="Pfam" id="PF10415"/>
    </source>
</evidence>
<dbReference type="AlphaFoldDB" id="A0A239BNB1"/>
<dbReference type="InterPro" id="IPR000362">
    <property type="entry name" value="Fumarate_lyase_fam"/>
</dbReference>
<dbReference type="Pfam" id="PF10415">
    <property type="entry name" value="FumaraseC_C"/>
    <property type="match status" value="1"/>
</dbReference>
<dbReference type="PANTHER" id="PTHR42696:SF2">
    <property type="entry name" value="ASPARTATE AMMONIA-LYASE"/>
    <property type="match status" value="1"/>
</dbReference>